<dbReference type="InterPro" id="IPR036397">
    <property type="entry name" value="RNaseH_sf"/>
</dbReference>
<feature type="domain" description="RNase H type-1" evidence="1">
    <location>
        <begin position="53"/>
        <end position="171"/>
    </location>
</feature>
<dbReference type="SUPFAM" id="SSF53098">
    <property type="entry name" value="Ribonuclease H-like"/>
    <property type="match status" value="1"/>
</dbReference>
<dbReference type="InterPro" id="IPR012337">
    <property type="entry name" value="RNaseH-like_sf"/>
</dbReference>
<proteinExistence type="predicted"/>
<sequence>MDCISGGIRLAQDYKTTNFTRLTSDSVGAVGQSRSVTDSLRWKAPTQDWIKLNCDASWEKNNGHCSIGMVGRGAQGRFEGARYQLMQQVASSLVAEAMAFREGMSFAKENKWNRVVIESNSKVLVQALRGEVPIPVEIDVLVWDVLQWRKNMDAKFQFIRRSGNNAAHLVVH</sequence>
<evidence type="ECO:0000259" key="1">
    <source>
        <dbReference type="Pfam" id="PF13456"/>
    </source>
</evidence>
<dbReference type="InterPro" id="IPR052929">
    <property type="entry name" value="RNase_H-like_EbsB-rel"/>
</dbReference>
<evidence type="ECO:0000313" key="2">
    <source>
        <dbReference type="EMBL" id="GAA0165590.1"/>
    </source>
</evidence>
<dbReference type="PANTHER" id="PTHR47074:SF48">
    <property type="entry name" value="POLYNUCLEOTIDYL TRANSFERASE, RIBONUCLEASE H-LIKE SUPERFAMILY PROTEIN"/>
    <property type="match status" value="1"/>
</dbReference>
<dbReference type="InterPro" id="IPR002156">
    <property type="entry name" value="RNaseH_domain"/>
</dbReference>
<dbReference type="Proteomes" id="UP001454036">
    <property type="component" value="Unassembled WGS sequence"/>
</dbReference>
<gene>
    <name evidence="2" type="ORF">LIER_43720</name>
</gene>
<name>A0AAV3QRU4_LITER</name>
<dbReference type="Pfam" id="PF13456">
    <property type="entry name" value="RVT_3"/>
    <property type="match status" value="1"/>
</dbReference>
<accession>A0AAV3QRU4</accession>
<dbReference type="AlphaFoldDB" id="A0AAV3QRU4"/>
<organism evidence="2 3">
    <name type="scientific">Lithospermum erythrorhizon</name>
    <name type="common">Purple gromwell</name>
    <name type="synonym">Lithospermum officinale var. erythrorhizon</name>
    <dbReference type="NCBI Taxonomy" id="34254"/>
    <lineage>
        <taxon>Eukaryota</taxon>
        <taxon>Viridiplantae</taxon>
        <taxon>Streptophyta</taxon>
        <taxon>Embryophyta</taxon>
        <taxon>Tracheophyta</taxon>
        <taxon>Spermatophyta</taxon>
        <taxon>Magnoliopsida</taxon>
        <taxon>eudicotyledons</taxon>
        <taxon>Gunneridae</taxon>
        <taxon>Pentapetalae</taxon>
        <taxon>asterids</taxon>
        <taxon>lamiids</taxon>
        <taxon>Boraginales</taxon>
        <taxon>Boraginaceae</taxon>
        <taxon>Boraginoideae</taxon>
        <taxon>Lithospermeae</taxon>
        <taxon>Lithospermum</taxon>
    </lineage>
</organism>
<dbReference type="PANTHER" id="PTHR47074">
    <property type="entry name" value="BNAC02G40300D PROTEIN"/>
    <property type="match status" value="1"/>
</dbReference>
<dbReference type="CDD" id="cd06222">
    <property type="entry name" value="RNase_H_like"/>
    <property type="match status" value="1"/>
</dbReference>
<keyword evidence="3" id="KW-1185">Reference proteome</keyword>
<dbReference type="GO" id="GO:0004523">
    <property type="term" value="F:RNA-DNA hybrid ribonuclease activity"/>
    <property type="evidence" value="ECO:0007669"/>
    <property type="project" value="InterPro"/>
</dbReference>
<reference evidence="2 3" key="1">
    <citation type="submission" date="2024-01" db="EMBL/GenBank/DDBJ databases">
        <title>The complete chloroplast genome sequence of Lithospermum erythrorhizon: insights into the phylogenetic relationship among Boraginaceae species and the maternal lineages of purple gromwells.</title>
        <authorList>
            <person name="Okada T."/>
            <person name="Watanabe K."/>
        </authorList>
    </citation>
    <scope>NUCLEOTIDE SEQUENCE [LARGE SCALE GENOMIC DNA]</scope>
</reference>
<protein>
    <recommendedName>
        <fullName evidence="1">RNase H type-1 domain-containing protein</fullName>
    </recommendedName>
</protein>
<dbReference type="Gene3D" id="3.30.420.10">
    <property type="entry name" value="Ribonuclease H-like superfamily/Ribonuclease H"/>
    <property type="match status" value="1"/>
</dbReference>
<dbReference type="EMBL" id="BAABME010038023">
    <property type="protein sequence ID" value="GAA0165590.1"/>
    <property type="molecule type" value="Genomic_DNA"/>
</dbReference>
<comment type="caution">
    <text evidence="2">The sequence shown here is derived from an EMBL/GenBank/DDBJ whole genome shotgun (WGS) entry which is preliminary data.</text>
</comment>
<dbReference type="GO" id="GO:0003676">
    <property type="term" value="F:nucleic acid binding"/>
    <property type="evidence" value="ECO:0007669"/>
    <property type="project" value="InterPro"/>
</dbReference>
<dbReference type="InterPro" id="IPR044730">
    <property type="entry name" value="RNase_H-like_dom_plant"/>
</dbReference>
<evidence type="ECO:0000313" key="3">
    <source>
        <dbReference type="Proteomes" id="UP001454036"/>
    </source>
</evidence>